<comment type="caution">
    <text evidence="2">The sequence shown here is derived from an EMBL/GenBank/DDBJ whole genome shotgun (WGS) entry which is preliminary data.</text>
</comment>
<dbReference type="InterPro" id="IPR044824">
    <property type="entry name" value="MAIN-like"/>
</dbReference>
<name>A0A445DIQ6_ARAHY</name>
<sequence length="116" mass="13928">MKCTWMHETFSHLLQDADEEIVRRYARVYIMILLSTQLLGDKSDTRMHIRWLLYIVRLKDIGGYSWGSTALSWLYRCLCHVANRNVVKLAGLFQLLKSWIFWWFLGFKPDGFDIFY</sequence>
<evidence type="ECO:0000259" key="1">
    <source>
        <dbReference type="Pfam" id="PF10536"/>
    </source>
</evidence>
<dbReference type="PANTHER" id="PTHR46033">
    <property type="entry name" value="PROTEIN MAIN-LIKE 2"/>
    <property type="match status" value="1"/>
</dbReference>
<accession>A0A445DIQ6</accession>
<dbReference type="Proteomes" id="UP000289738">
    <property type="component" value="Chromosome A04"/>
</dbReference>
<evidence type="ECO:0000313" key="3">
    <source>
        <dbReference type="Proteomes" id="UP000289738"/>
    </source>
</evidence>
<dbReference type="AlphaFoldDB" id="A0A445DIQ6"/>
<dbReference type="GO" id="GO:0010073">
    <property type="term" value="P:meristem maintenance"/>
    <property type="evidence" value="ECO:0007669"/>
    <property type="project" value="InterPro"/>
</dbReference>
<reference evidence="2 3" key="1">
    <citation type="submission" date="2019-01" db="EMBL/GenBank/DDBJ databases">
        <title>Sequencing of cultivated peanut Arachis hypogaea provides insights into genome evolution and oil improvement.</title>
        <authorList>
            <person name="Chen X."/>
        </authorList>
    </citation>
    <scope>NUCLEOTIDE SEQUENCE [LARGE SCALE GENOMIC DNA]</scope>
    <source>
        <strain evidence="3">cv. Fuhuasheng</strain>
        <tissue evidence="2">Leaves</tissue>
    </source>
</reference>
<gene>
    <name evidence="2" type="ORF">Ahy_A04g020760</name>
</gene>
<dbReference type="EMBL" id="SDMP01000004">
    <property type="protein sequence ID" value="RYR62982.1"/>
    <property type="molecule type" value="Genomic_DNA"/>
</dbReference>
<evidence type="ECO:0000313" key="2">
    <source>
        <dbReference type="EMBL" id="RYR62982.1"/>
    </source>
</evidence>
<keyword evidence="3" id="KW-1185">Reference proteome</keyword>
<dbReference type="Pfam" id="PF10536">
    <property type="entry name" value="PMD"/>
    <property type="match status" value="1"/>
</dbReference>
<proteinExistence type="predicted"/>
<organism evidence="2 3">
    <name type="scientific">Arachis hypogaea</name>
    <name type="common">Peanut</name>
    <dbReference type="NCBI Taxonomy" id="3818"/>
    <lineage>
        <taxon>Eukaryota</taxon>
        <taxon>Viridiplantae</taxon>
        <taxon>Streptophyta</taxon>
        <taxon>Embryophyta</taxon>
        <taxon>Tracheophyta</taxon>
        <taxon>Spermatophyta</taxon>
        <taxon>Magnoliopsida</taxon>
        <taxon>eudicotyledons</taxon>
        <taxon>Gunneridae</taxon>
        <taxon>Pentapetalae</taxon>
        <taxon>rosids</taxon>
        <taxon>fabids</taxon>
        <taxon>Fabales</taxon>
        <taxon>Fabaceae</taxon>
        <taxon>Papilionoideae</taxon>
        <taxon>50 kb inversion clade</taxon>
        <taxon>dalbergioids sensu lato</taxon>
        <taxon>Dalbergieae</taxon>
        <taxon>Pterocarpus clade</taxon>
        <taxon>Arachis</taxon>
    </lineage>
</organism>
<dbReference type="InterPro" id="IPR019557">
    <property type="entry name" value="AminoTfrase-like_pln_mobile"/>
</dbReference>
<dbReference type="PANTHER" id="PTHR46033:SF8">
    <property type="entry name" value="PROTEIN MAINTENANCE OF MERISTEMS-LIKE"/>
    <property type="match status" value="1"/>
</dbReference>
<protein>
    <recommendedName>
        <fullName evidence="1">Aminotransferase-like plant mobile domain-containing protein</fullName>
    </recommendedName>
</protein>
<feature type="domain" description="Aminotransferase-like plant mobile" evidence="1">
    <location>
        <begin position="2"/>
        <end position="109"/>
    </location>
</feature>